<accession>C7YLF6</accession>
<sequence length="538" mass="60285">MVAVDSRQPDLCVGIDFGTTYTGVSWITPKEQRNQTNIITRWPGEVANEDKVPTILAKDASGGETRWGFLCKELAEDKKWRFFKLLLDPDMHNQLLTKNEHELWVPGSIGQLQEIVTLYLRQIYTYLSNEIPKLVKADLTFSRQLRLKTWDSLTIDFIFSTPTTWQAPVSQCFKSIVSKAGFGENKLHKVALGLTEPEAAAVFTYQAERVGKVYKGEVVLSIDAGGGTTDLAFVEATADTADSLTLNEVHPINGVGVGSTGIDREFAKLIEDRIKAHPNALSKLPTGFPLRASQSDDFQTWKHRLGSKDWDQSKSDFLIEVAGLEKSYSNEDLGIRRGRLSFTRQQLESCFDTILKQIKSLIKEALHNFEGGNARMVVVEGLLYDRRTEVHALRNHIARANYGIVIEESRSGGPARFPGGPTIHWLVKLGDTIQLGKPVTIDVTKRLEKSDPRRWTEKIVWLRGAGKFLPETVKDEVGMEELRSVDIEVRPGAKLSAGGRTWMRTSTYDKFKFELMLVVGPSGDCDVEVSENVIKRSE</sequence>
<organism evidence="1 2">
    <name type="scientific">Fusarium vanettenii (strain ATCC MYA-4622 / CBS 123669 / FGSC 9596 / NRRL 45880 / 77-13-4)</name>
    <name type="common">Fusarium solani subsp. pisi</name>
    <dbReference type="NCBI Taxonomy" id="660122"/>
    <lineage>
        <taxon>Eukaryota</taxon>
        <taxon>Fungi</taxon>
        <taxon>Dikarya</taxon>
        <taxon>Ascomycota</taxon>
        <taxon>Pezizomycotina</taxon>
        <taxon>Sordariomycetes</taxon>
        <taxon>Hypocreomycetidae</taxon>
        <taxon>Hypocreales</taxon>
        <taxon>Nectriaceae</taxon>
        <taxon>Fusarium</taxon>
        <taxon>Fusarium solani species complex</taxon>
        <taxon>Fusarium vanettenii</taxon>
    </lineage>
</organism>
<dbReference type="Gene3D" id="3.30.420.40">
    <property type="match status" value="1"/>
</dbReference>
<dbReference type="KEGG" id="nhe:NECHADRAFT_35919"/>
<dbReference type="PANTHER" id="PTHR42749:SF1">
    <property type="entry name" value="CELL SHAPE-DETERMINING PROTEIN MREB"/>
    <property type="match status" value="1"/>
</dbReference>
<evidence type="ECO:0000313" key="1">
    <source>
        <dbReference type="EMBL" id="EEU46778.1"/>
    </source>
</evidence>
<dbReference type="SUPFAM" id="SSF53067">
    <property type="entry name" value="Actin-like ATPase domain"/>
    <property type="match status" value="2"/>
</dbReference>
<dbReference type="AlphaFoldDB" id="C7YLF6"/>
<dbReference type="VEuPathDB" id="FungiDB:NECHADRAFT_35919"/>
<dbReference type="InParanoid" id="C7YLF6"/>
<dbReference type="Proteomes" id="UP000005206">
    <property type="component" value="Chromosome 3"/>
</dbReference>
<protein>
    <submittedName>
        <fullName evidence="1">Uncharacterized protein</fullName>
    </submittedName>
</protein>
<dbReference type="OMA" id="FRIHDGE"/>
<dbReference type="RefSeq" id="XP_003052491.1">
    <property type="nucleotide sequence ID" value="XM_003052445.1"/>
</dbReference>
<dbReference type="InterPro" id="IPR043129">
    <property type="entry name" value="ATPase_NBD"/>
</dbReference>
<dbReference type="CDD" id="cd10170">
    <property type="entry name" value="ASKHA_NBD_HSP70"/>
    <property type="match status" value="1"/>
</dbReference>
<dbReference type="EMBL" id="GG698897">
    <property type="protein sequence ID" value="EEU46778.1"/>
    <property type="molecule type" value="Genomic_DNA"/>
</dbReference>
<gene>
    <name evidence="1" type="ORF">NECHADRAFT_35919</name>
</gene>
<dbReference type="PANTHER" id="PTHR42749">
    <property type="entry name" value="CELL SHAPE-DETERMINING PROTEIN MREB"/>
    <property type="match status" value="1"/>
</dbReference>
<evidence type="ECO:0000313" key="2">
    <source>
        <dbReference type="Proteomes" id="UP000005206"/>
    </source>
</evidence>
<dbReference type="GeneID" id="9663656"/>
<proteinExistence type="predicted"/>
<dbReference type="OrthoDB" id="2394218at2759"/>
<dbReference type="STRING" id="660122.C7YLF6"/>
<keyword evidence="2" id="KW-1185">Reference proteome</keyword>
<reference evidence="1 2" key="1">
    <citation type="journal article" date="2009" name="PLoS Genet.">
        <title>The genome of Nectria haematococca: contribution of supernumerary chromosomes to gene expansion.</title>
        <authorList>
            <person name="Coleman J.J."/>
            <person name="Rounsley S.D."/>
            <person name="Rodriguez-Carres M."/>
            <person name="Kuo A."/>
            <person name="Wasmann C.C."/>
            <person name="Grimwood J."/>
            <person name="Schmutz J."/>
            <person name="Taga M."/>
            <person name="White G.J."/>
            <person name="Zhou S."/>
            <person name="Schwartz D.C."/>
            <person name="Freitag M."/>
            <person name="Ma L.J."/>
            <person name="Danchin E.G."/>
            <person name="Henrissat B."/>
            <person name="Coutinho P.M."/>
            <person name="Nelson D.R."/>
            <person name="Straney D."/>
            <person name="Napoli C.A."/>
            <person name="Barker B.M."/>
            <person name="Gribskov M."/>
            <person name="Rep M."/>
            <person name="Kroken S."/>
            <person name="Molnar I."/>
            <person name="Rensing C."/>
            <person name="Kennell J.C."/>
            <person name="Zamora J."/>
            <person name="Farman M.L."/>
            <person name="Selker E.U."/>
            <person name="Salamov A."/>
            <person name="Shapiro H."/>
            <person name="Pangilinan J."/>
            <person name="Lindquist E."/>
            <person name="Lamers C."/>
            <person name="Grigoriev I.V."/>
            <person name="Geiser D.M."/>
            <person name="Covert S.F."/>
            <person name="Temporini E."/>
            <person name="Vanetten H.D."/>
        </authorList>
    </citation>
    <scope>NUCLEOTIDE SEQUENCE [LARGE SCALE GENOMIC DNA]</scope>
    <source>
        <strain evidence="2">ATCC MYA-4622 / CBS 123669 / FGSC 9596 / NRRL 45880 / 77-13-4</strain>
    </source>
</reference>
<name>C7YLF6_FUSV7</name>
<dbReference type="eggNOG" id="KOG0101">
    <property type="taxonomic scope" value="Eukaryota"/>
</dbReference>
<dbReference type="HOGENOM" id="CLU_009958_3_1_1"/>